<gene>
    <name evidence="2" type="ORF">ALQ77_03065</name>
</gene>
<dbReference type="EMBL" id="RBOJ01000015">
    <property type="protein sequence ID" value="RMM55001.1"/>
    <property type="molecule type" value="Genomic_DNA"/>
</dbReference>
<name>A0A3M3EZF8_9PSED</name>
<evidence type="ECO:0008006" key="4">
    <source>
        <dbReference type="Google" id="ProtNLM"/>
    </source>
</evidence>
<dbReference type="Proteomes" id="UP000270661">
    <property type="component" value="Unassembled WGS sequence"/>
</dbReference>
<dbReference type="OrthoDB" id="6980371at2"/>
<dbReference type="STRING" id="47879.AXG94_23105"/>
<dbReference type="AlphaFoldDB" id="A0A3M3EZF8"/>
<accession>A0A3M3EZF8</accession>
<comment type="caution">
    <text evidence="2">The sequence shown here is derived from an EMBL/GenBank/DDBJ whole genome shotgun (WGS) entry which is preliminary data.</text>
</comment>
<dbReference type="RefSeq" id="WP_053192896.1">
    <property type="nucleotide sequence ID" value="NZ_LHVK01000010.1"/>
</dbReference>
<dbReference type="SUPFAM" id="SSF49373">
    <property type="entry name" value="Invasin/intimin cell-adhesion fragments"/>
    <property type="match status" value="1"/>
</dbReference>
<dbReference type="InterPro" id="IPR008964">
    <property type="entry name" value="Invasin/intimin_cell_adhesion"/>
</dbReference>
<proteinExistence type="predicted"/>
<evidence type="ECO:0000313" key="2">
    <source>
        <dbReference type="EMBL" id="RMM55001.1"/>
    </source>
</evidence>
<organism evidence="2 3">
    <name type="scientific">Pseudomonas corrugata</name>
    <dbReference type="NCBI Taxonomy" id="47879"/>
    <lineage>
        <taxon>Bacteria</taxon>
        <taxon>Pseudomonadati</taxon>
        <taxon>Pseudomonadota</taxon>
        <taxon>Gammaproteobacteria</taxon>
        <taxon>Pseudomonadales</taxon>
        <taxon>Pseudomonadaceae</taxon>
        <taxon>Pseudomonas</taxon>
    </lineage>
</organism>
<evidence type="ECO:0000256" key="1">
    <source>
        <dbReference type="SAM" id="MobiDB-lite"/>
    </source>
</evidence>
<sequence>MPTTLDDLKEASVDEAPDEVLDPANLPPEGATVRIEPYIPMKFRDIVTLYFYDELIDYIPIAAGAVDKDVEFPVTAQVFIDNAQDDVVEIYYEVQFEGVGPAQKSAVLPLRLYAGFEADAKLDLSGRNYIAAVEKPPLQVPDYARLTRTADWGSGPYNFSSSDAHIALVDESSGQVTARRNGQCTISATDSSTPPQTQHYSLTIQGIQELHFLTHNADWEGMKNLCAQAGLEPVTLTQIKQFWTLYKAGLQEGVGTYLGWLNYPVWTGTALGAGTAWQYDLNGDSVNDNADGSDTQTHHQVVGIYSP</sequence>
<feature type="compositionally biased region" description="Basic and acidic residues" evidence="1">
    <location>
        <begin position="1"/>
        <end position="12"/>
    </location>
</feature>
<evidence type="ECO:0000313" key="3">
    <source>
        <dbReference type="Proteomes" id="UP000270661"/>
    </source>
</evidence>
<dbReference type="Gene3D" id="2.60.40.1080">
    <property type="match status" value="1"/>
</dbReference>
<keyword evidence="3" id="KW-1185">Reference proteome</keyword>
<protein>
    <recommendedName>
        <fullName evidence="4">BIG2 domain-containing protein</fullName>
    </recommendedName>
</protein>
<feature type="region of interest" description="Disordered" evidence="1">
    <location>
        <begin position="1"/>
        <end position="25"/>
    </location>
</feature>
<reference evidence="2 3" key="1">
    <citation type="submission" date="2018-08" db="EMBL/GenBank/DDBJ databases">
        <title>Recombination of ecologically and evolutionarily significant loci maintains genetic cohesion in the Pseudomonas syringae species complex.</title>
        <authorList>
            <person name="Dillon M."/>
            <person name="Thakur S."/>
            <person name="Almeida R.N.D."/>
            <person name="Weir B.S."/>
            <person name="Guttman D.S."/>
        </authorList>
    </citation>
    <scope>NUCLEOTIDE SEQUENCE [LARGE SCALE GENOMIC DNA]</scope>
    <source>
        <strain evidence="2 3">NCPPB2445</strain>
    </source>
</reference>
<dbReference type="Pfam" id="PF26182">
    <property type="entry name" value="Ig_NUP210_5th"/>
    <property type="match status" value="1"/>
</dbReference>